<gene>
    <name evidence="1" type="ORF">LCGC14_2692740</name>
</gene>
<proteinExistence type="predicted"/>
<sequence>MAKTCSEQTKVRANGGYDGLWQDIPEKSLSPFIHRFQTQRNKYVYDVNTRRIIRVSPVVWDVLEDYGLVSDQEIIVKHSGTH</sequence>
<organism evidence="1">
    <name type="scientific">marine sediment metagenome</name>
    <dbReference type="NCBI Taxonomy" id="412755"/>
    <lineage>
        <taxon>unclassified sequences</taxon>
        <taxon>metagenomes</taxon>
        <taxon>ecological metagenomes</taxon>
    </lineage>
</organism>
<name>A0A0F9C9W4_9ZZZZ</name>
<reference evidence="1" key="1">
    <citation type="journal article" date="2015" name="Nature">
        <title>Complex archaea that bridge the gap between prokaryotes and eukaryotes.</title>
        <authorList>
            <person name="Spang A."/>
            <person name="Saw J.H."/>
            <person name="Jorgensen S.L."/>
            <person name="Zaremba-Niedzwiedzka K."/>
            <person name="Martijn J."/>
            <person name="Lind A.E."/>
            <person name="van Eijk R."/>
            <person name="Schleper C."/>
            <person name="Guy L."/>
            <person name="Ettema T.J."/>
        </authorList>
    </citation>
    <scope>NUCLEOTIDE SEQUENCE</scope>
</reference>
<comment type="caution">
    <text evidence="1">The sequence shown here is derived from an EMBL/GenBank/DDBJ whole genome shotgun (WGS) entry which is preliminary data.</text>
</comment>
<dbReference type="EMBL" id="LAZR01047769">
    <property type="protein sequence ID" value="KKK93451.1"/>
    <property type="molecule type" value="Genomic_DNA"/>
</dbReference>
<evidence type="ECO:0000313" key="1">
    <source>
        <dbReference type="EMBL" id="KKK93451.1"/>
    </source>
</evidence>
<protein>
    <submittedName>
        <fullName evidence="1">Uncharacterized protein</fullName>
    </submittedName>
</protein>
<accession>A0A0F9C9W4</accession>
<feature type="non-terminal residue" evidence="1">
    <location>
        <position position="82"/>
    </location>
</feature>
<dbReference type="AlphaFoldDB" id="A0A0F9C9W4"/>